<dbReference type="GO" id="GO:0016747">
    <property type="term" value="F:acyltransferase activity, transferring groups other than amino-acyl groups"/>
    <property type="evidence" value="ECO:0007669"/>
    <property type="project" value="InterPro"/>
</dbReference>
<dbReference type="AlphaFoldDB" id="A0A5S9M6I2"/>
<dbReference type="Proteomes" id="UP000464658">
    <property type="component" value="Chromosome"/>
</dbReference>
<keyword evidence="1 5" id="KW-0808">Transferase</keyword>
<organism evidence="5 6">
    <name type="scientific">Bacillus safensis</name>
    <dbReference type="NCBI Taxonomy" id="561879"/>
    <lineage>
        <taxon>Bacteria</taxon>
        <taxon>Bacillati</taxon>
        <taxon>Bacillota</taxon>
        <taxon>Bacilli</taxon>
        <taxon>Bacillales</taxon>
        <taxon>Bacillaceae</taxon>
        <taxon>Bacillus</taxon>
    </lineage>
</organism>
<keyword evidence="2" id="KW-0012">Acyltransferase</keyword>
<evidence type="ECO:0000256" key="3">
    <source>
        <dbReference type="SAM" id="MobiDB-lite"/>
    </source>
</evidence>
<accession>A0A5S9M6I2</accession>
<dbReference type="PANTHER" id="PTHR43800">
    <property type="entry name" value="PEPTIDYL-LYSINE N-ACETYLTRANSFERASE YJAB"/>
    <property type="match status" value="1"/>
</dbReference>
<evidence type="ECO:0000313" key="5">
    <source>
        <dbReference type="EMBL" id="BBP87136.1"/>
    </source>
</evidence>
<dbReference type="InterPro" id="IPR000182">
    <property type="entry name" value="GNAT_dom"/>
</dbReference>
<dbReference type="Gene3D" id="3.40.630.30">
    <property type="match status" value="1"/>
</dbReference>
<dbReference type="SUPFAM" id="SSF55729">
    <property type="entry name" value="Acyl-CoA N-acyltransferases (Nat)"/>
    <property type="match status" value="1"/>
</dbReference>
<evidence type="ECO:0000313" key="6">
    <source>
        <dbReference type="Proteomes" id="UP000464658"/>
    </source>
</evidence>
<feature type="domain" description="N-acetyltransferase" evidence="4">
    <location>
        <begin position="3"/>
        <end position="162"/>
    </location>
</feature>
<dbReference type="EMBL" id="AP021906">
    <property type="protein sequence ID" value="BBP87136.1"/>
    <property type="molecule type" value="Genomic_DNA"/>
</dbReference>
<dbReference type="PANTHER" id="PTHR43800:SF1">
    <property type="entry name" value="PEPTIDYL-LYSINE N-ACETYLTRANSFERASE YJAB"/>
    <property type="match status" value="1"/>
</dbReference>
<proteinExistence type="predicted"/>
<evidence type="ECO:0000256" key="2">
    <source>
        <dbReference type="ARBA" id="ARBA00023315"/>
    </source>
</evidence>
<name>A0A5S9M6I2_BACIA</name>
<evidence type="ECO:0000256" key="1">
    <source>
        <dbReference type="ARBA" id="ARBA00022679"/>
    </source>
</evidence>
<reference evidence="5 6" key="1">
    <citation type="submission" date="2019-12" db="EMBL/GenBank/DDBJ databases">
        <title>Full genome sequence of a Bacillus safensis strain isolated from commercially available natto in Indonesia.</title>
        <authorList>
            <person name="Yoshida M."/>
            <person name="Uomi M."/>
            <person name="Waturangi D."/>
            <person name="Ekaputri J.J."/>
            <person name="Setiamarga D.H.E."/>
        </authorList>
    </citation>
    <scope>NUCLEOTIDE SEQUENCE [LARGE SCALE GENOMIC DNA]</scope>
    <source>
        <strain evidence="5 6">IDN1</strain>
    </source>
</reference>
<dbReference type="PROSITE" id="PS51186">
    <property type="entry name" value="GNAT"/>
    <property type="match status" value="1"/>
</dbReference>
<sequence>MGYTFRLATEADIEALLELTTRAYEPIRELGIQFQSSMPISLSFRKNVQKNLCYVMEENGELLSTLSLRMPWGESSQDRSASLISGGLPQNQPPKKGTGSALLEWVETEVLRDTLKVPYVSLGTADKHPWLIEMYERKGYVRAGEKDLGKGHITVYFKKQLRSDITQP</sequence>
<feature type="region of interest" description="Disordered" evidence="3">
    <location>
        <begin position="78"/>
        <end position="98"/>
    </location>
</feature>
<protein>
    <submittedName>
        <fullName evidence="5">Putative N-acetyltransferase YxeL</fullName>
    </submittedName>
</protein>
<gene>
    <name evidence="5" type="primary">yxeL</name>
    <name evidence="5" type="ORF">BsIDN1_07540</name>
</gene>
<evidence type="ECO:0000259" key="4">
    <source>
        <dbReference type="PROSITE" id="PS51186"/>
    </source>
</evidence>
<dbReference type="InterPro" id="IPR016181">
    <property type="entry name" value="Acyl_CoA_acyltransferase"/>
</dbReference>